<dbReference type="Proteomes" id="UP000294933">
    <property type="component" value="Unassembled WGS sequence"/>
</dbReference>
<dbReference type="PRINTS" id="PR00385">
    <property type="entry name" value="P450"/>
</dbReference>
<dbReference type="InterPro" id="IPR050121">
    <property type="entry name" value="Cytochrome_P450_monoxygenase"/>
</dbReference>
<evidence type="ECO:0000256" key="4">
    <source>
        <dbReference type="ARBA" id="ARBA00022617"/>
    </source>
</evidence>
<keyword evidence="10" id="KW-1133">Transmembrane helix</keyword>
<protein>
    <submittedName>
        <fullName evidence="11">Cytochrome P450</fullName>
    </submittedName>
</protein>
<keyword evidence="8" id="KW-0503">Monooxygenase</keyword>
<evidence type="ECO:0000313" key="11">
    <source>
        <dbReference type="EMBL" id="TDL30161.1"/>
    </source>
</evidence>
<accession>A0A4R5XG78</accession>
<dbReference type="AlphaFoldDB" id="A0A4R5XG78"/>
<dbReference type="Pfam" id="PF00067">
    <property type="entry name" value="p450"/>
    <property type="match status" value="1"/>
</dbReference>
<evidence type="ECO:0000256" key="6">
    <source>
        <dbReference type="ARBA" id="ARBA00023002"/>
    </source>
</evidence>
<keyword evidence="4 9" id="KW-0349">Heme</keyword>
<keyword evidence="10" id="KW-0812">Transmembrane</keyword>
<dbReference type="PRINTS" id="PR00463">
    <property type="entry name" value="EP450I"/>
</dbReference>
<dbReference type="GO" id="GO:0020037">
    <property type="term" value="F:heme binding"/>
    <property type="evidence" value="ECO:0007669"/>
    <property type="project" value="InterPro"/>
</dbReference>
<keyword evidence="7 9" id="KW-0408">Iron</keyword>
<proteinExistence type="inferred from homology"/>
<evidence type="ECO:0000256" key="8">
    <source>
        <dbReference type="ARBA" id="ARBA00023033"/>
    </source>
</evidence>
<gene>
    <name evidence="11" type="ORF">BD410DRAFT_709321</name>
</gene>
<evidence type="ECO:0000256" key="9">
    <source>
        <dbReference type="PIRSR" id="PIRSR602401-1"/>
    </source>
</evidence>
<keyword evidence="5 9" id="KW-0479">Metal-binding</keyword>
<evidence type="ECO:0000256" key="2">
    <source>
        <dbReference type="ARBA" id="ARBA00005179"/>
    </source>
</evidence>
<keyword evidence="12" id="KW-1185">Reference proteome</keyword>
<dbReference type="InterPro" id="IPR036396">
    <property type="entry name" value="Cyt_P450_sf"/>
</dbReference>
<sequence length="552" mass="62001">MDAAYIRSWLAPHSYNYSVLLSLAAVFILVYFIILATYRLYFSPLRSIPGPWYAAVSDFWLTTHVLRLRRCRAIDDLFKRYGPIVRVGPNKVMFVDASAMRSVYGATNKFSKSTWYKALLTNENDHAMTRLEHSVHATIRRGYAPHYTSSNLALFQSEMHQFTLQLINTLTTLSIQTPSSYDTLLLFRLLMVDVNSAHLFGYNPGALTKWANDESHATDALSMTINDFPKRGLVRSALPEWLWNILTLVPNARWRKLCNSDKILAEYVSDRLYETRENLQAGKIDIDNMDKIPLFVRLAHHRYSTTNEAMPDKDIVSEGMGHMIAGSDTTSTTLSYIFWELSRRPDIVSKLRKELDQCMPDPHQIPDIQILQAKPYLGALIKEVLRVYGAAPSPLERVVSATGPSSSATPFSLIGHILPPGTIVATQAWSLHRQSTVFPSPDVFNPDRWLSNSIADNTPSSQITSIPSFDPDSSLSSSAMNSHMMPFGSGTRTCGGQNVAQMMLRIVVAAMVRNFDVIASSETTEKSMEIKDSFVIFPAGMECKLAFIPRTH</sequence>
<evidence type="ECO:0000256" key="7">
    <source>
        <dbReference type="ARBA" id="ARBA00023004"/>
    </source>
</evidence>
<evidence type="ECO:0000313" key="12">
    <source>
        <dbReference type="Proteomes" id="UP000294933"/>
    </source>
</evidence>
<organism evidence="11 12">
    <name type="scientific">Rickenella mellea</name>
    <dbReference type="NCBI Taxonomy" id="50990"/>
    <lineage>
        <taxon>Eukaryota</taxon>
        <taxon>Fungi</taxon>
        <taxon>Dikarya</taxon>
        <taxon>Basidiomycota</taxon>
        <taxon>Agaricomycotina</taxon>
        <taxon>Agaricomycetes</taxon>
        <taxon>Hymenochaetales</taxon>
        <taxon>Rickenellaceae</taxon>
        <taxon>Rickenella</taxon>
    </lineage>
</organism>
<evidence type="ECO:0000256" key="5">
    <source>
        <dbReference type="ARBA" id="ARBA00022723"/>
    </source>
</evidence>
<dbReference type="PANTHER" id="PTHR24305:SF166">
    <property type="entry name" value="CYTOCHROME P450 12A4, MITOCHONDRIAL-RELATED"/>
    <property type="match status" value="1"/>
</dbReference>
<dbReference type="GO" id="GO:0016705">
    <property type="term" value="F:oxidoreductase activity, acting on paired donors, with incorporation or reduction of molecular oxygen"/>
    <property type="evidence" value="ECO:0007669"/>
    <property type="project" value="InterPro"/>
</dbReference>
<evidence type="ECO:0000256" key="10">
    <source>
        <dbReference type="SAM" id="Phobius"/>
    </source>
</evidence>
<dbReference type="EMBL" id="ML170156">
    <property type="protein sequence ID" value="TDL30161.1"/>
    <property type="molecule type" value="Genomic_DNA"/>
</dbReference>
<comment type="pathway">
    <text evidence="2">Secondary metabolite biosynthesis.</text>
</comment>
<feature type="transmembrane region" description="Helical" evidence="10">
    <location>
        <begin position="15"/>
        <end position="38"/>
    </location>
</feature>
<dbReference type="VEuPathDB" id="FungiDB:BD410DRAFT_709321"/>
<keyword evidence="6" id="KW-0560">Oxidoreductase</keyword>
<dbReference type="GO" id="GO:0005506">
    <property type="term" value="F:iron ion binding"/>
    <property type="evidence" value="ECO:0007669"/>
    <property type="project" value="InterPro"/>
</dbReference>
<comment type="cofactor">
    <cofactor evidence="1 9">
        <name>heme</name>
        <dbReference type="ChEBI" id="CHEBI:30413"/>
    </cofactor>
</comment>
<evidence type="ECO:0000256" key="3">
    <source>
        <dbReference type="ARBA" id="ARBA00010617"/>
    </source>
</evidence>
<dbReference type="InterPro" id="IPR002401">
    <property type="entry name" value="Cyt_P450_E_grp-I"/>
</dbReference>
<comment type="similarity">
    <text evidence="3">Belongs to the cytochrome P450 family.</text>
</comment>
<name>A0A4R5XG78_9AGAM</name>
<evidence type="ECO:0000256" key="1">
    <source>
        <dbReference type="ARBA" id="ARBA00001971"/>
    </source>
</evidence>
<dbReference type="Gene3D" id="1.10.630.10">
    <property type="entry name" value="Cytochrome P450"/>
    <property type="match status" value="1"/>
</dbReference>
<dbReference type="SUPFAM" id="SSF48264">
    <property type="entry name" value="Cytochrome P450"/>
    <property type="match status" value="1"/>
</dbReference>
<dbReference type="GO" id="GO:0004497">
    <property type="term" value="F:monooxygenase activity"/>
    <property type="evidence" value="ECO:0007669"/>
    <property type="project" value="UniProtKB-KW"/>
</dbReference>
<dbReference type="PANTHER" id="PTHR24305">
    <property type="entry name" value="CYTOCHROME P450"/>
    <property type="match status" value="1"/>
</dbReference>
<dbReference type="STRING" id="50990.A0A4R5XG78"/>
<dbReference type="InterPro" id="IPR001128">
    <property type="entry name" value="Cyt_P450"/>
</dbReference>
<reference evidence="11 12" key="1">
    <citation type="submission" date="2018-06" db="EMBL/GenBank/DDBJ databases">
        <title>A transcriptomic atlas of mushroom development highlights an independent origin of complex multicellularity.</title>
        <authorList>
            <consortium name="DOE Joint Genome Institute"/>
            <person name="Krizsan K."/>
            <person name="Almasi E."/>
            <person name="Merenyi Z."/>
            <person name="Sahu N."/>
            <person name="Viragh M."/>
            <person name="Koszo T."/>
            <person name="Mondo S."/>
            <person name="Kiss B."/>
            <person name="Balint B."/>
            <person name="Kues U."/>
            <person name="Barry K."/>
            <person name="Hegedus J.C."/>
            <person name="Henrissat B."/>
            <person name="Johnson J."/>
            <person name="Lipzen A."/>
            <person name="Ohm R."/>
            <person name="Nagy I."/>
            <person name="Pangilinan J."/>
            <person name="Yan J."/>
            <person name="Xiong Y."/>
            <person name="Grigoriev I.V."/>
            <person name="Hibbett D.S."/>
            <person name="Nagy L.G."/>
        </authorList>
    </citation>
    <scope>NUCLEOTIDE SEQUENCE [LARGE SCALE GENOMIC DNA]</scope>
    <source>
        <strain evidence="11 12">SZMC22713</strain>
    </source>
</reference>
<feature type="binding site" description="axial binding residue" evidence="9">
    <location>
        <position position="494"/>
    </location>
    <ligand>
        <name>heme</name>
        <dbReference type="ChEBI" id="CHEBI:30413"/>
    </ligand>
    <ligandPart>
        <name>Fe</name>
        <dbReference type="ChEBI" id="CHEBI:18248"/>
    </ligandPart>
</feature>
<dbReference type="OrthoDB" id="3945418at2759"/>
<keyword evidence="10" id="KW-0472">Membrane</keyword>